<evidence type="ECO:0000313" key="2">
    <source>
        <dbReference type="EMBL" id="KAK1414826.1"/>
    </source>
</evidence>
<reference evidence="2" key="1">
    <citation type="journal article" date="2023" name="bioRxiv">
        <title>Improved chromosome-level genome assembly for marigold (Tagetes erecta).</title>
        <authorList>
            <person name="Jiang F."/>
            <person name="Yuan L."/>
            <person name="Wang S."/>
            <person name="Wang H."/>
            <person name="Xu D."/>
            <person name="Wang A."/>
            <person name="Fan W."/>
        </authorList>
    </citation>
    <scope>NUCLEOTIDE SEQUENCE</scope>
    <source>
        <strain evidence="2">WSJ</strain>
        <tissue evidence="2">Leaf</tissue>
    </source>
</reference>
<accession>A0AAD8NND1</accession>
<dbReference type="AlphaFoldDB" id="A0AAD8NND1"/>
<feature type="compositionally biased region" description="Low complexity" evidence="1">
    <location>
        <begin position="1"/>
        <end position="18"/>
    </location>
</feature>
<evidence type="ECO:0000313" key="3">
    <source>
        <dbReference type="Proteomes" id="UP001229421"/>
    </source>
</evidence>
<evidence type="ECO:0000256" key="1">
    <source>
        <dbReference type="SAM" id="MobiDB-lite"/>
    </source>
</evidence>
<dbReference type="Proteomes" id="UP001229421">
    <property type="component" value="Unassembled WGS sequence"/>
</dbReference>
<sequence length="67" mass="6951">MTEMNTTPTPDLTLPATLNSDSETCGDGDDNGKGDICFKGDRSSSSSSSSFGDGGMSFSGARFRCRS</sequence>
<keyword evidence="3" id="KW-1185">Reference proteome</keyword>
<feature type="region of interest" description="Disordered" evidence="1">
    <location>
        <begin position="1"/>
        <end position="67"/>
    </location>
</feature>
<feature type="compositionally biased region" description="Basic and acidic residues" evidence="1">
    <location>
        <begin position="30"/>
        <end position="42"/>
    </location>
</feature>
<comment type="caution">
    <text evidence="2">The sequence shown here is derived from an EMBL/GenBank/DDBJ whole genome shotgun (WGS) entry which is preliminary data.</text>
</comment>
<proteinExistence type="predicted"/>
<gene>
    <name evidence="2" type="ORF">QVD17_30585</name>
</gene>
<dbReference type="EMBL" id="JAUHHV010000008">
    <property type="protein sequence ID" value="KAK1414826.1"/>
    <property type="molecule type" value="Genomic_DNA"/>
</dbReference>
<name>A0AAD8NND1_TARER</name>
<organism evidence="2 3">
    <name type="scientific">Tagetes erecta</name>
    <name type="common">African marigold</name>
    <dbReference type="NCBI Taxonomy" id="13708"/>
    <lineage>
        <taxon>Eukaryota</taxon>
        <taxon>Viridiplantae</taxon>
        <taxon>Streptophyta</taxon>
        <taxon>Embryophyta</taxon>
        <taxon>Tracheophyta</taxon>
        <taxon>Spermatophyta</taxon>
        <taxon>Magnoliopsida</taxon>
        <taxon>eudicotyledons</taxon>
        <taxon>Gunneridae</taxon>
        <taxon>Pentapetalae</taxon>
        <taxon>asterids</taxon>
        <taxon>campanulids</taxon>
        <taxon>Asterales</taxon>
        <taxon>Asteraceae</taxon>
        <taxon>Asteroideae</taxon>
        <taxon>Heliantheae alliance</taxon>
        <taxon>Tageteae</taxon>
        <taxon>Tagetes</taxon>
    </lineage>
</organism>
<protein>
    <submittedName>
        <fullName evidence="2">Uncharacterized protein</fullName>
    </submittedName>
</protein>